<dbReference type="GO" id="GO:0042597">
    <property type="term" value="C:periplasmic space"/>
    <property type="evidence" value="ECO:0007669"/>
    <property type="project" value="InterPro"/>
</dbReference>
<evidence type="ECO:0000313" key="2">
    <source>
        <dbReference type="EMBL" id="KPQ12250.1"/>
    </source>
</evidence>
<reference evidence="3 5" key="2">
    <citation type="submission" date="2016-08" db="EMBL/GenBank/DDBJ databases">
        <authorList>
            <person name="Varghese N."/>
            <person name="Submissions Spin"/>
        </authorList>
    </citation>
    <scope>NUCLEOTIDE SEQUENCE [LARGE SCALE GENOMIC DNA]</scope>
    <source>
        <strain evidence="3 5">HL-109</strain>
    </source>
</reference>
<dbReference type="STRING" id="1653334.GA0071312_0582"/>
<dbReference type="Pfam" id="PF07813">
    <property type="entry name" value="LTXXQ"/>
    <property type="match status" value="1"/>
</dbReference>
<feature type="chain" id="PRO_5006027859" evidence="1">
    <location>
        <begin position="20"/>
        <end position="192"/>
    </location>
</feature>
<evidence type="ECO:0000313" key="3">
    <source>
        <dbReference type="EMBL" id="SCC78947.1"/>
    </source>
</evidence>
<dbReference type="Proteomes" id="UP000050497">
    <property type="component" value="Unassembled WGS sequence"/>
</dbReference>
<proteinExistence type="predicted"/>
<dbReference type="RefSeq" id="WP_074443538.1">
    <property type="nucleotide sequence ID" value="NZ_FMBM01000001.1"/>
</dbReference>
<accession>A0A0N8KET7</accession>
<dbReference type="Proteomes" id="UP000182800">
    <property type="component" value="Unassembled WGS sequence"/>
</dbReference>
<comment type="caution">
    <text evidence="2">The sequence shown here is derived from an EMBL/GenBank/DDBJ whole genome shotgun (WGS) entry which is preliminary data.</text>
</comment>
<name>A0A0N8KET7_9HYPH</name>
<organism evidence="2 4">
    <name type="scientific">Saliniramus fredricksonii</name>
    <dbReference type="NCBI Taxonomy" id="1653334"/>
    <lineage>
        <taxon>Bacteria</taxon>
        <taxon>Pseudomonadati</taxon>
        <taxon>Pseudomonadota</taxon>
        <taxon>Alphaproteobacteria</taxon>
        <taxon>Hyphomicrobiales</taxon>
        <taxon>Salinarimonadaceae</taxon>
        <taxon>Saliniramus</taxon>
    </lineage>
</organism>
<feature type="signal peptide" evidence="1">
    <location>
        <begin position="1"/>
        <end position="19"/>
    </location>
</feature>
<dbReference type="EMBL" id="FMBM01000001">
    <property type="protein sequence ID" value="SCC78947.1"/>
    <property type="molecule type" value="Genomic_DNA"/>
</dbReference>
<dbReference type="InterPro" id="IPR012899">
    <property type="entry name" value="LTXXQ"/>
</dbReference>
<evidence type="ECO:0000313" key="5">
    <source>
        <dbReference type="Proteomes" id="UP000182800"/>
    </source>
</evidence>
<evidence type="ECO:0000313" key="4">
    <source>
        <dbReference type="Proteomes" id="UP000050497"/>
    </source>
</evidence>
<dbReference type="EMBL" id="LJSX01000003">
    <property type="protein sequence ID" value="KPQ12250.1"/>
    <property type="molecule type" value="Genomic_DNA"/>
</dbReference>
<sequence length="192" mass="21191">MLRVAILLGALAIPFAASAQHGGHSPYAGMETREIKSLSETDIEELRRGGGWGLALSAELNGVPGPAHLLELRDEIGLSGEQVTAIEAIFEAMQAEARLLGEQLIDAEMAIEDAFRNDDLDEDTLRELIENAETVRAELRFVHLSRHLSTPPLLTEEQIATYNRLRGYGSDPCAQVPEGHDPQMWRRHNNCD</sequence>
<dbReference type="AlphaFoldDB" id="A0A0N8KET7"/>
<protein>
    <submittedName>
        <fullName evidence="2">LTXXQ motif family protein</fullName>
    </submittedName>
</protein>
<evidence type="ECO:0000256" key="1">
    <source>
        <dbReference type="SAM" id="SignalP"/>
    </source>
</evidence>
<keyword evidence="1" id="KW-0732">Signal</keyword>
<reference evidence="2 4" key="1">
    <citation type="submission" date="2015-09" db="EMBL/GenBank/DDBJ databases">
        <title>Identification and resolution of microdiversity through metagenomic sequencing of parallel consortia.</title>
        <authorList>
            <person name="Nelson W.C."/>
            <person name="Romine M.F."/>
            <person name="Lindemann S.R."/>
        </authorList>
    </citation>
    <scope>NUCLEOTIDE SEQUENCE [LARGE SCALE GENOMIC DNA]</scope>
    <source>
        <strain evidence="2">HL-109</strain>
    </source>
</reference>
<keyword evidence="5" id="KW-1185">Reference proteome</keyword>
<dbReference type="Gene3D" id="1.20.120.1490">
    <property type="match status" value="1"/>
</dbReference>
<gene>
    <name evidence="3" type="ORF">GA0071312_0582</name>
    <name evidence="2" type="ORF">HLUCCO17_03530</name>
</gene>